<accession>A0A2A5ISI0</accession>
<dbReference type="AlphaFoldDB" id="A0A2A5ISI0"/>
<sequence>MIVYNGPVEEPVENPGEEFIKKIFFEKEADYWKQGSGDSCFEVEGGDEWLIFFYDEPYGFFIMRHPDYLVPLKKDVEIETIEHLVGGEPMKVPSCSYVSREEAYRIVQHFLSTKTMPDFVEWVDLYDIDFEHDF</sequence>
<evidence type="ECO:0000313" key="1">
    <source>
        <dbReference type="EMBL" id="PCK20280.1"/>
    </source>
</evidence>
<dbReference type="Proteomes" id="UP000228754">
    <property type="component" value="Unassembled WGS sequence"/>
</dbReference>
<protein>
    <submittedName>
        <fullName evidence="1">Uncharacterized protein</fullName>
    </submittedName>
</protein>
<name>A0A2A5ISI0_BACPU</name>
<dbReference type="OrthoDB" id="2895351at2"/>
<gene>
    <name evidence="1" type="ORF">CEY02_13975</name>
</gene>
<dbReference type="EMBL" id="NKHG01000100">
    <property type="protein sequence ID" value="PCK20280.1"/>
    <property type="molecule type" value="Genomic_DNA"/>
</dbReference>
<reference evidence="1 2" key="1">
    <citation type="submission" date="2017-06" db="EMBL/GenBank/DDBJ databases">
        <title>Draft Genome Sequence of Bacillus sp Strain 36R Isolated from saline sediment at Atanasia, Sonora, Mexico.</title>
        <authorList>
            <person name="Sanchez Diaz R."/>
            <person name="Quiroz Macias M.E."/>
            <person name="Ibarra Gamez J.C."/>
            <person name="Enciso Ibarra J."/>
            <person name="Gomez Gil B."/>
            <person name="Galaviz Silva L."/>
        </authorList>
    </citation>
    <scope>NUCLEOTIDE SEQUENCE [LARGE SCALE GENOMIC DNA]</scope>
    <source>
        <strain evidence="1 2">36R_ATNSAL</strain>
    </source>
</reference>
<evidence type="ECO:0000313" key="2">
    <source>
        <dbReference type="Proteomes" id="UP000228754"/>
    </source>
</evidence>
<comment type="caution">
    <text evidence="1">The sequence shown here is derived from an EMBL/GenBank/DDBJ whole genome shotgun (WGS) entry which is preliminary data.</text>
</comment>
<organism evidence="1 2">
    <name type="scientific">Bacillus pumilus</name>
    <name type="common">Bacillus mesentericus</name>
    <dbReference type="NCBI Taxonomy" id="1408"/>
    <lineage>
        <taxon>Bacteria</taxon>
        <taxon>Bacillati</taxon>
        <taxon>Bacillota</taxon>
        <taxon>Bacilli</taxon>
        <taxon>Bacillales</taxon>
        <taxon>Bacillaceae</taxon>
        <taxon>Bacillus</taxon>
    </lineage>
</organism>
<proteinExistence type="predicted"/>